<dbReference type="InterPro" id="IPR005677">
    <property type="entry name" value="Fum_hydII"/>
</dbReference>
<dbReference type="InterPro" id="IPR024083">
    <property type="entry name" value="Fumarase/histidase_N"/>
</dbReference>
<dbReference type="GO" id="GO:0006108">
    <property type="term" value="P:malate metabolic process"/>
    <property type="evidence" value="ECO:0007669"/>
    <property type="project" value="TreeGrafter"/>
</dbReference>
<dbReference type="RefSeq" id="XP_018329219.1">
    <property type="nucleotide sequence ID" value="XM_018473717.2"/>
</dbReference>
<dbReference type="InParanoid" id="A0A1W4WZE9"/>
<dbReference type="PANTHER" id="PTHR11444">
    <property type="entry name" value="ASPARTATEAMMONIA/ARGININOSUCCINATE/ADENYLOSUCCINATE LYASE"/>
    <property type="match status" value="1"/>
</dbReference>
<dbReference type="Gene3D" id="1.10.275.10">
    <property type="entry name" value="Fumarase/aspartase (N-terminal domain)"/>
    <property type="match status" value="1"/>
</dbReference>
<dbReference type="PROSITE" id="PS00163">
    <property type="entry name" value="FUMARATE_LYASES"/>
    <property type="match status" value="1"/>
</dbReference>
<dbReference type="InterPro" id="IPR022761">
    <property type="entry name" value="Fumarate_lyase_N"/>
</dbReference>
<dbReference type="Pfam" id="PF10415">
    <property type="entry name" value="FumaraseC_C"/>
    <property type="match status" value="1"/>
</dbReference>
<name>A0A1W4WZE9_AGRPL</name>
<evidence type="ECO:0000313" key="7">
    <source>
        <dbReference type="RefSeq" id="XP_018329219.1"/>
    </source>
</evidence>
<dbReference type="Pfam" id="PF00206">
    <property type="entry name" value="Lyase_1"/>
    <property type="match status" value="1"/>
</dbReference>
<feature type="domain" description="Fumarate lyase N-terminal" evidence="4">
    <location>
        <begin position="16"/>
        <end position="348"/>
    </location>
</feature>
<accession>A0A1W4WZE9</accession>
<dbReference type="Gene3D" id="1.10.40.30">
    <property type="entry name" value="Fumarase/aspartase (C-terminal domain)"/>
    <property type="match status" value="1"/>
</dbReference>
<dbReference type="InterPro" id="IPR018951">
    <property type="entry name" value="Fumarase_C_C"/>
</dbReference>
<dbReference type="InterPro" id="IPR020557">
    <property type="entry name" value="Fumarate_lyase_CS"/>
</dbReference>
<dbReference type="FunFam" id="1.10.275.10:FF:000001">
    <property type="entry name" value="Fumarate hydratase, mitochondrial"/>
    <property type="match status" value="1"/>
</dbReference>
<feature type="domain" description="Fumarase C C-terminal" evidence="5">
    <location>
        <begin position="414"/>
        <end position="465"/>
    </location>
</feature>
<dbReference type="KEGG" id="apln:108739700"/>
<evidence type="ECO:0000256" key="1">
    <source>
        <dbReference type="ARBA" id="ARBA00009084"/>
    </source>
</evidence>
<comment type="similarity">
    <text evidence="1">Belongs to the class-II fumarase/aspartase family. Fumarase subfamily.</text>
</comment>
<dbReference type="GO" id="GO:0004333">
    <property type="term" value="F:fumarate hydratase activity"/>
    <property type="evidence" value="ECO:0007669"/>
    <property type="project" value="UniProtKB-EC"/>
</dbReference>
<protein>
    <recommendedName>
        <fullName evidence="2">fumarate hydratase</fullName>
        <ecNumber evidence="2">4.2.1.2</ecNumber>
    </recommendedName>
</protein>
<dbReference type="FunFam" id="1.20.200.10:FF:000001">
    <property type="entry name" value="Fumarate hydratase, mitochondrial"/>
    <property type="match status" value="1"/>
</dbReference>
<dbReference type="PRINTS" id="PR00145">
    <property type="entry name" value="ARGSUCLYASE"/>
</dbReference>
<dbReference type="GO" id="GO:0006099">
    <property type="term" value="P:tricarboxylic acid cycle"/>
    <property type="evidence" value="ECO:0007669"/>
    <property type="project" value="UniProtKB-UniPathway"/>
</dbReference>
<dbReference type="SUPFAM" id="SSF48557">
    <property type="entry name" value="L-aspartase-like"/>
    <property type="match status" value="1"/>
</dbReference>
<sequence>MCNSSAQYRVESDSLGELQVPADKLYGVQTQRCLIFFPIGGEFERQPFALVIAIAVVKKACAEVNAEFGLDPSIARAISQACDEVISGELYADHFPVPIWQSGAGTASNMNANEVICNRAIEILGGKVGTKTPVHPLDHVNMGQSTNDIIPSSMNIAVAHEINKSLLPSLNKIKSSLNAKAEEFSKIIKVGRTHVQDAVPLTLGQEFSGYVEQLNTGINQIKAALPRLYLLNIGGTAIGTGINQYQNFDKKCVAKIAEFTGLPFQVTPNKFEATAASDCMVLISGVLNHVATSLTKISNDIRFMSSGPRCGIGEISLPENEPGSSIMPGKINPTHCDSMGAVCAQVMGNHVAITIACSNGHFELNVFRIMIVSNVLQSVRLLGDSCLCTAKFCIDGIKANIPTIEKHLTNCLMLVTALNPHIGYDRSSKIALYAHHEGLTLREAAEKMGISKQQFDEWVKPELMIQPQPYKPKGGSCINSR</sequence>
<dbReference type="NCBIfam" id="NF008909">
    <property type="entry name" value="PRK12273.1"/>
    <property type="match status" value="1"/>
</dbReference>
<dbReference type="Proteomes" id="UP000192223">
    <property type="component" value="Unplaced"/>
</dbReference>
<dbReference type="PRINTS" id="PR00149">
    <property type="entry name" value="FUMRATELYASE"/>
</dbReference>
<evidence type="ECO:0000256" key="2">
    <source>
        <dbReference type="ARBA" id="ARBA00012921"/>
    </source>
</evidence>
<dbReference type="Gene3D" id="1.20.200.10">
    <property type="entry name" value="Fumarase/aspartase (Central domain)"/>
    <property type="match status" value="1"/>
</dbReference>
<dbReference type="CDD" id="cd01362">
    <property type="entry name" value="Fumarase_classII"/>
    <property type="match status" value="1"/>
</dbReference>
<evidence type="ECO:0000259" key="4">
    <source>
        <dbReference type="Pfam" id="PF00206"/>
    </source>
</evidence>
<reference evidence="7" key="1">
    <citation type="submission" date="2025-08" db="UniProtKB">
        <authorList>
            <consortium name="RefSeq"/>
        </authorList>
    </citation>
    <scope>IDENTIFICATION</scope>
    <source>
        <tissue evidence="7">Entire body</tissue>
    </source>
</reference>
<dbReference type="EC" id="4.2.1.2" evidence="2"/>
<dbReference type="HAMAP" id="MF_00743">
    <property type="entry name" value="FumaraseC"/>
    <property type="match status" value="1"/>
</dbReference>
<dbReference type="UniPathway" id="UPA00223">
    <property type="reaction ID" value="UER01007"/>
</dbReference>
<evidence type="ECO:0000313" key="6">
    <source>
        <dbReference type="Proteomes" id="UP000192223"/>
    </source>
</evidence>
<dbReference type="GO" id="GO:0006106">
    <property type="term" value="P:fumarate metabolic process"/>
    <property type="evidence" value="ECO:0007669"/>
    <property type="project" value="InterPro"/>
</dbReference>
<keyword evidence="3" id="KW-0456">Lyase</keyword>
<gene>
    <name evidence="7" type="primary">LOC108739700</name>
</gene>
<organism evidence="6 7">
    <name type="scientific">Agrilus planipennis</name>
    <name type="common">Emerald ash borer</name>
    <name type="synonym">Agrilus marcopoli</name>
    <dbReference type="NCBI Taxonomy" id="224129"/>
    <lineage>
        <taxon>Eukaryota</taxon>
        <taxon>Metazoa</taxon>
        <taxon>Ecdysozoa</taxon>
        <taxon>Arthropoda</taxon>
        <taxon>Hexapoda</taxon>
        <taxon>Insecta</taxon>
        <taxon>Pterygota</taxon>
        <taxon>Neoptera</taxon>
        <taxon>Endopterygota</taxon>
        <taxon>Coleoptera</taxon>
        <taxon>Polyphaga</taxon>
        <taxon>Elateriformia</taxon>
        <taxon>Buprestoidea</taxon>
        <taxon>Buprestidae</taxon>
        <taxon>Agrilinae</taxon>
        <taxon>Agrilus</taxon>
    </lineage>
</organism>
<dbReference type="PANTHER" id="PTHR11444:SF1">
    <property type="entry name" value="FUMARATE HYDRATASE, MITOCHONDRIAL"/>
    <property type="match status" value="1"/>
</dbReference>
<dbReference type="AlphaFoldDB" id="A0A1W4WZE9"/>
<dbReference type="FunFam" id="1.10.40.30:FF:000002">
    <property type="entry name" value="Fumarate hydratase class II"/>
    <property type="match status" value="1"/>
</dbReference>
<dbReference type="GO" id="GO:0005739">
    <property type="term" value="C:mitochondrion"/>
    <property type="evidence" value="ECO:0007669"/>
    <property type="project" value="TreeGrafter"/>
</dbReference>
<dbReference type="InterPro" id="IPR000362">
    <property type="entry name" value="Fumarate_lyase_fam"/>
</dbReference>
<dbReference type="OrthoDB" id="1738025at2759"/>
<dbReference type="GeneID" id="108739700"/>
<dbReference type="STRING" id="224129.A0A1W4WZE9"/>
<dbReference type="InterPro" id="IPR008948">
    <property type="entry name" value="L-Aspartase-like"/>
</dbReference>
<evidence type="ECO:0000259" key="5">
    <source>
        <dbReference type="Pfam" id="PF10415"/>
    </source>
</evidence>
<keyword evidence="6" id="KW-1185">Reference proteome</keyword>
<evidence type="ECO:0000256" key="3">
    <source>
        <dbReference type="ARBA" id="ARBA00023239"/>
    </source>
</evidence>
<proteinExistence type="inferred from homology"/>